<evidence type="ECO:0000313" key="1">
    <source>
        <dbReference type="EMBL" id="OQW89283.1"/>
    </source>
</evidence>
<comment type="caution">
    <text evidence="1">The sequence shown here is derived from an EMBL/GenBank/DDBJ whole genome shotgun (WGS) entry which is preliminary data.</text>
</comment>
<dbReference type="EMBL" id="MTEI01000002">
    <property type="protein sequence ID" value="OQW89283.1"/>
    <property type="molecule type" value="Genomic_DNA"/>
</dbReference>
<name>A0A1W9KXA8_9BURK</name>
<dbReference type="AlphaFoldDB" id="A0A1W9KXA8"/>
<reference evidence="1 2" key="1">
    <citation type="submission" date="2017-01" db="EMBL/GenBank/DDBJ databases">
        <title>Novel large sulfur bacteria in the metagenomes of groundwater-fed chemosynthetic microbial mats in the Lake Huron basin.</title>
        <authorList>
            <person name="Sharrar A.M."/>
            <person name="Flood B.E."/>
            <person name="Bailey J.V."/>
            <person name="Jones D.S."/>
            <person name="Biddanda B."/>
            <person name="Ruberg S.A."/>
            <person name="Marcus D.N."/>
            <person name="Dick G.J."/>
        </authorList>
    </citation>
    <scope>NUCLEOTIDE SEQUENCE [LARGE SCALE GENOMIC DNA]</scope>
    <source>
        <strain evidence="1">A7</strain>
    </source>
</reference>
<sequence length="60" mass="7068">MVTQLRVSGMAMLCQMGDKQAKKRDIYPPDDAPEMRLKPQRQWLTEMNYYKHFLALALIP</sequence>
<protein>
    <submittedName>
        <fullName evidence="1">Uncharacterized protein</fullName>
    </submittedName>
</protein>
<evidence type="ECO:0000313" key="2">
    <source>
        <dbReference type="Proteomes" id="UP000192505"/>
    </source>
</evidence>
<gene>
    <name evidence="1" type="ORF">BWK72_04900</name>
</gene>
<proteinExistence type="predicted"/>
<dbReference type="Proteomes" id="UP000192505">
    <property type="component" value="Unassembled WGS sequence"/>
</dbReference>
<accession>A0A1W9KXA8</accession>
<organism evidence="1 2">
    <name type="scientific">Rhodoferax ferrireducens</name>
    <dbReference type="NCBI Taxonomy" id="192843"/>
    <lineage>
        <taxon>Bacteria</taxon>
        <taxon>Pseudomonadati</taxon>
        <taxon>Pseudomonadota</taxon>
        <taxon>Betaproteobacteria</taxon>
        <taxon>Burkholderiales</taxon>
        <taxon>Comamonadaceae</taxon>
        <taxon>Rhodoferax</taxon>
    </lineage>
</organism>